<keyword evidence="1" id="KW-0812">Transmembrane</keyword>
<dbReference type="OrthoDB" id="2971227at2"/>
<reference evidence="2 3" key="1">
    <citation type="submission" date="2019-03" db="EMBL/GenBank/DDBJ databases">
        <authorList>
            <person name="He R.-H."/>
        </authorList>
    </citation>
    <scope>NUCLEOTIDE SEQUENCE [LARGE SCALE GENOMIC DNA]</scope>
    <source>
        <strain evidence="3">SH 714</strain>
    </source>
</reference>
<keyword evidence="1" id="KW-1133">Transmembrane helix</keyword>
<dbReference type="Proteomes" id="UP000297975">
    <property type="component" value="Unassembled WGS sequence"/>
</dbReference>
<dbReference type="RefSeq" id="WP_134340095.1">
    <property type="nucleotide sequence ID" value="NZ_SOPW01000008.1"/>
</dbReference>
<feature type="transmembrane region" description="Helical" evidence="1">
    <location>
        <begin position="12"/>
        <end position="35"/>
    </location>
</feature>
<name>A0A4Y8IMK7_9BACI</name>
<sequence>MNWLRKTITEMNYKGMTLSSIIMGPILGLASVYIVDSKPNLVTTFLILLIVSSLSGSVDRWTRANEKREVKD</sequence>
<evidence type="ECO:0000313" key="3">
    <source>
        <dbReference type="Proteomes" id="UP000297975"/>
    </source>
</evidence>
<protein>
    <submittedName>
        <fullName evidence="2">Uncharacterized protein</fullName>
    </submittedName>
</protein>
<dbReference type="AlphaFoldDB" id="A0A4Y8IMK7"/>
<keyword evidence="1" id="KW-0472">Membrane</keyword>
<accession>A0A4Y8IMK7</accession>
<comment type="caution">
    <text evidence="2">The sequence shown here is derived from an EMBL/GenBank/DDBJ whole genome shotgun (WGS) entry which is preliminary data.</text>
</comment>
<proteinExistence type="predicted"/>
<feature type="transmembrane region" description="Helical" evidence="1">
    <location>
        <begin position="41"/>
        <end position="58"/>
    </location>
</feature>
<evidence type="ECO:0000256" key="1">
    <source>
        <dbReference type="SAM" id="Phobius"/>
    </source>
</evidence>
<evidence type="ECO:0000313" key="2">
    <source>
        <dbReference type="EMBL" id="TFB21431.1"/>
    </source>
</evidence>
<gene>
    <name evidence="2" type="ORF">E3U55_08965</name>
</gene>
<keyword evidence="3" id="KW-1185">Reference proteome</keyword>
<dbReference type="EMBL" id="SOPW01000008">
    <property type="protein sequence ID" value="TFB21431.1"/>
    <property type="molecule type" value="Genomic_DNA"/>
</dbReference>
<organism evidence="2 3">
    <name type="scientific">Filobacillus milosensis</name>
    <dbReference type="NCBI Taxonomy" id="94137"/>
    <lineage>
        <taxon>Bacteria</taxon>
        <taxon>Bacillati</taxon>
        <taxon>Bacillota</taxon>
        <taxon>Bacilli</taxon>
        <taxon>Bacillales</taxon>
        <taxon>Bacillaceae</taxon>
        <taxon>Filobacillus</taxon>
    </lineage>
</organism>